<feature type="region of interest" description="Disordered" evidence="1">
    <location>
        <begin position="101"/>
        <end position="120"/>
    </location>
</feature>
<reference evidence="2 3" key="1">
    <citation type="journal article" date="2013" name="Curr. Biol.">
        <title>The Genome of the Foraminiferan Reticulomyxa filosa.</title>
        <authorList>
            <person name="Glockner G."/>
            <person name="Hulsmann N."/>
            <person name="Schleicher M."/>
            <person name="Noegel A.A."/>
            <person name="Eichinger L."/>
            <person name="Gallinger C."/>
            <person name="Pawlowski J."/>
            <person name="Sierra R."/>
            <person name="Euteneuer U."/>
            <person name="Pillet L."/>
            <person name="Moustafa A."/>
            <person name="Platzer M."/>
            <person name="Groth M."/>
            <person name="Szafranski K."/>
            <person name="Schliwa M."/>
        </authorList>
    </citation>
    <scope>NUCLEOTIDE SEQUENCE [LARGE SCALE GENOMIC DNA]</scope>
</reference>
<feature type="region of interest" description="Disordered" evidence="1">
    <location>
        <begin position="71"/>
        <end position="96"/>
    </location>
</feature>
<keyword evidence="3" id="KW-1185">Reference proteome</keyword>
<proteinExistence type="predicted"/>
<accession>X6LZ28</accession>
<feature type="region of interest" description="Disordered" evidence="1">
    <location>
        <begin position="294"/>
        <end position="341"/>
    </location>
</feature>
<dbReference type="AlphaFoldDB" id="X6LZ28"/>
<evidence type="ECO:0000256" key="1">
    <source>
        <dbReference type="SAM" id="MobiDB-lite"/>
    </source>
</evidence>
<dbReference type="EMBL" id="ASPP01027611">
    <property type="protein sequence ID" value="ETO05985.1"/>
    <property type="molecule type" value="Genomic_DNA"/>
</dbReference>
<feature type="compositionally biased region" description="Basic and acidic residues" evidence="1">
    <location>
        <begin position="82"/>
        <end position="92"/>
    </location>
</feature>
<evidence type="ECO:0000313" key="3">
    <source>
        <dbReference type="Proteomes" id="UP000023152"/>
    </source>
</evidence>
<sequence length="412" mass="48206">MSDPLRQWMKEEGVWQLDLYNMLSNMDIVTKEDLRKLPEKRFNEVVKEAKTTGFMHAAELRAIYKNEPISKKEASPVQKSKTPKENKSEVTKNLKRVGGGGGALPTYLQSPKKKKDANKVDIREDEKEANNRDMMKRWMEKHQIWQKSLYDVFVKYNVSTPKDLVKMDESSFNDLLRDAKQNGLMGEKIDRLIGVRKNKSLEEIEASLEQKNKRYNDEKTKRTEHRTIETARANLKPWLEEHEIWQKSLLDVFVEFDCYSVNDFKALDEDTFEQFMVKTKHVGLMGNKPQTLRDLYLGKSSNNNQNKNNNASHNKNKPLTPHAETTKSAPKKSREEELSEVRGQLEPWMRKKGFWQKDLFEALFDKNVRRPSDLKNLSREDITELLHTCKLKGFIGKGPVTLEETWKQQTQK</sequence>
<gene>
    <name evidence="2" type="ORF">RFI_31411</name>
</gene>
<comment type="caution">
    <text evidence="2">The sequence shown here is derived from an EMBL/GenBank/DDBJ whole genome shotgun (WGS) entry which is preliminary data.</text>
</comment>
<evidence type="ECO:0000313" key="2">
    <source>
        <dbReference type="EMBL" id="ETO05985.1"/>
    </source>
</evidence>
<dbReference type="Proteomes" id="UP000023152">
    <property type="component" value="Unassembled WGS sequence"/>
</dbReference>
<protein>
    <submittedName>
        <fullName evidence="2">Uncharacterized protein</fullName>
    </submittedName>
</protein>
<name>X6LZ28_RETFI</name>
<feature type="compositionally biased region" description="Low complexity" evidence="1">
    <location>
        <begin position="299"/>
        <end position="313"/>
    </location>
</feature>
<organism evidence="2 3">
    <name type="scientific">Reticulomyxa filosa</name>
    <dbReference type="NCBI Taxonomy" id="46433"/>
    <lineage>
        <taxon>Eukaryota</taxon>
        <taxon>Sar</taxon>
        <taxon>Rhizaria</taxon>
        <taxon>Retaria</taxon>
        <taxon>Foraminifera</taxon>
        <taxon>Monothalamids</taxon>
        <taxon>Reticulomyxidae</taxon>
        <taxon>Reticulomyxa</taxon>
    </lineage>
</organism>